<name>A0ACB8UQR8_9EURO</name>
<gene>
    <name evidence="1" type="ORF">LOY88_006485</name>
</gene>
<accession>A0ACB8UQR8</accession>
<dbReference type="EMBL" id="JALBCA010000159">
    <property type="protein sequence ID" value="KAI2381903.1"/>
    <property type="molecule type" value="Genomic_DNA"/>
</dbReference>
<comment type="caution">
    <text evidence="1">The sequence shown here is derived from an EMBL/GenBank/DDBJ whole genome shotgun (WGS) entry which is preliminary data.</text>
</comment>
<reference evidence="1" key="1">
    <citation type="journal article" date="2022" name="bioRxiv">
        <title>Population genetic analysis of Ophidiomyces ophidiicola, the causative agent of snake fungal disease, indicates recent introductions to the USA.</title>
        <authorList>
            <person name="Ladner J.T."/>
            <person name="Palmer J.M."/>
            <person name="Ettinger C.L."/>
            <person name="Stajich J.E."/>
            <person name="Farrell T.M."/>
            <person name="Glorioso B.M."/>
            <person name="Lawson B."/>
            <person name="Price S.J."/>
            <person name="Stengle A.G."/>
            <person name="Grear D.A."/>
            <person name="Lorch J.M."/>
        </authorList>
    </citation>
    <scope>NUCLEOTIDE SEQUENCE</scope>
    <source>
        <strain evidence="1">NWHC 24266-5</strain>
    </source>
</reference>
<protein>
    <submittedName>
        <fullName evidence="1">Uncharacterized protein</fullName>
    </submittedName>
</protein>
<evidence type="ECO:0000313" key="1">
    <source>
        <dbReference type="EMBL" id="KAI2381903.1"/>
    </source>
</evidence>
<sequence>MCRWNEAGNLGMAMVELSNPSRLGGVLEYNTRDGRMEVGYLIHPDLWGRGYATEALKAAIQAWWEGYEADRPPEGMADELYAVTHTGNVPSYRVLTKCGFEKTEDFQDEHGPGEPQHAGTDTHGSRAAAVLSTAVRSMPEPSPQLIPDQPPAQSQSPRLNNSTKLLIGGSIFFALSALITRRSLSRRRIASIPPYYTSATNHKPPVNGAMEALEALNIASINVVSLAMLGVGGAMHAFEINTLDDLRRKVRGGLGADGSGRSEQQVEEELEEWVVTVLNRKAEKEKTGQRTGDQGATNERGKER</sequence>
<proteinExistence type="predicted"/>
<organism evidence="1">
    <name type="scientific">Ophidiomyces ophidiicola</name>
    <dbReference type="NCBI Taxonomy" id="1387563"/>
    <lineage>
        <taxon>Eukaryota</taxon>
        <taxon>Fungi</taxon>
        <taxon>Dikarya</taxon>
        <taxon>Ascomycota</taxon>
        <taxon>Pezizomycotina</taxon>
        <taxon>Eurotiomycetes</taxon>
        <taxon>Eurotiomycetidae</taxon>
        <taxon>Onygenales</taxon>
        <taxon>Onygenaceae</taxon>
        <taxon>Ophidiomyces</taxon>
    </lineage>
</organism>